<reference evidence="4 5" key="1">
    <citation type="submission" date="2017-09" db="EMBL/GenBank/DDBJ databases">
        <title>Draft Genome Sequence of Corynebacterium accolens AH4003.</title>
        <authorList>
            <person name="Chen Y."/>
            <person name="Oosthuysen W.F."/>
            <person name="Kelley S."/>
            <person name="Horswill A."/>
        </authorList>
    </citation>
    <scope>NUCLEOTIDE SEQUENCE [LARGE SCALE GENOMIC DNA]</scope>
    <source>
        <strain evidence="4 5">AH4003</strain>
    </source>
</reference>
<dbReference type="Pfam" id="PF13462">
    <property type="entry name" value="Thioredoxin_4"/>
    <property type="match status" value="1"/>
</dbReference>
<evidence type="ECO:0000313" key="5">
    <source>
        <dbReference type="Proteomes" id="UP000218690"/>
    </source>
</evidence>
<organism evidence="4 5">
    <name type="scientific">Corynebacterium accolens</name>
    <dbReference type="NCBI Taxonomy" id="38284"/>
    <lineage>
        <taxon>Bacteria</taxon>
        <taxon>Bacillati</taxon>
        <taxon>Actinomycetota</taxon>
        <taxon>Actinomycetes</taxon>
        <taxon>Mycobacteriales</taxon>
        <taxon>Corynebacteriaceae</taxon>
        <taxon>Corynebacterium</taxon>
    </lineage>
</organism>
<gene>
    <name evidence="4" type="ORF">COM45_06970</name>
</gene>
<dbReference type="Proteomes" id="UP000218690">
    <property type="component" value="Unassembled WGS sequence"/>
</dbReference>
<evidence type="ECO:0000259" key="3">
    <source>
        <dbReference type="Pfam" id="PF13462"/>
    </source>
</evidence>
<dbReference type="CDD" id="cd02972">
    <property type="entry name" value="DsbA_family"/>
    <property type="match status" value="1"/>
</dbReference>
<dbReference type="Gene3D" id="3.40.30.10">
    <property type="entry name" value="Glutaredoxin"/>
    <property type="match status" value="1"/>
</dbReference>
<dbReference type="AlphaFoldDB" id="A0A2A4AKE6"/>
<evidence type="ECO:0000256" key="1">
    <source>
        <dbReference type="SAM" id="MobiDB-lite"/>
    </source>
</evidence>
<keyword evidence="2" id="KW-0472">Membrane</keyword>
<evidence type="ECO:0000256" key="2">
    <source>
        <dbReference type="SAM" id="Phobius"/>
    </source>
</evidence>
<protein>
    <recommendedName>
        <fullName evidence="3">Thioredoxin-like fold domain-containing protein</fullName>
    </recommendedName>
</protein>
<sequence>MAKVTNPNSKGNSGFFWAVGVLLVIAAVVIGYIVISGKDAKSDKIAENAVDVTMETSVDDNGIVTLKSAKTKESAPEVDLYEDFSCPHCAELAEGSDKAMKEAVEKGELVVNVHPMNFLDLRGVDLEKFMSDDSIKLEGHSSKSASVMDIIARSGDAKAYWNMRAYLFENQQSVGSWDFEDFAEAAKGFGADGDVQKQIKDAGVEAGNEIGRANAKKLKETTGTVSSPRVIKDGKDINPPKGTPVSQWNFVPQVVK</sequence>
<keyword evidence="2" id="KW-0812">Transmembrane</keyword>
<dbReference type="InterPro" id="IPR012336">
    <property type="entry name" value="Thioredoxin-like_fold"/>
</dbReference>
<feature type="region of interest" description="Disordered" evidence="1">
    <location>
        <begin position="219"/>
        <end position="245"/>
    </location>
</feature>
<comment type="caution">
    <text evidence="4">The sequence shown here is derived from an EMBL/GenBank/DDBJ whole genome shotgun (WGS) entry which is preliminary data.</text>
</comment>
<dbReference type="SUPFAM" id="SSF52833">
    <property type="entry name" value="Thioredoxin-like"/>
    <property type="match status" value="1"/>
</dbReference>
<keyword evidence="2" id="KW-1133">Transmembrane helix</keyword>
<feature type="domain" description="Thioredoxin-like fold" evidence="3">
    <location>
        <begin position="73"/>
        <end position="239"/>
    </location>
</feature>
<proteinExistence type="predicted"/>
<feature type="transmembrane region" description="Helical" evidence="2">
    <location>
        <begin position="15"/>
        <end position="35"/>
    </location>
</feature>
<accession>A0A2A4AKE6</accession>
<evidence type="ECO:0000313" key="4">
    <source>
        <dbReference type="EMBL" id="PCC82568.1"/>
    </source>
</evidence>
<dbReference type="InterPro" id="IPR036249">
    <property type="entry name" value="Thioredoxin-like_sf"/>
</dbReference>
<name>A0A2A4AKE6_9CORY</name>
<dbReference type="EMBL" id="NWBP01000023">
    <property type="protein sequence ID" value="PCC82568.1"/>
    <property type="molecule type" value="Genomic_DNA"/>
</dbReference>